<protein>
    <submittedName>
        <fullName evidence="1">Uncharacterized protein</fullName>
    </submittedName>
</protein>
<evidence type="ECO:0000313" key="1">
    <source>
        <dbReference type="EMBL" id="RPA71844.1"/>
    </source>
</evidence>
<gene>
    <name evidence="1" type="ORF">BJ508DRAFT_335622</name>
</gene>
<dbReference type="AlphaFoldDB" id="A0A3N4HQ98"/>
<reference evidence="1 2" key="1">
    <citation type="journal article" date="2018" name="Nat. Ecol. Evol.">
        <title>Pezizomycetes genomes reveal the molecular basis of ectomycorrhizal truffle lifestyle.</title>
        <authorList>
            <person name="Murat C."/>
            <person name="Payen T."/>
            <person name="Noel B."/>
            <person name="Kuo A."/>
            <person name="Morin E."/>
            <person name="Chen J."/>
            <person name="Kohler A."/>
            <person name="Krizsan K."/>
            <person name="Balestrini R."/>
            <person name="Da Silva C."/>
            <person name="Montanini B."/>
            <person name="Hainaut M."/>
            <person name="Levati E."/>
            <person name="Barry K.W."/>
            <person name="Belfiori B."/>
            <person name="Cichocki N."/>
            <person name="Clum A."/>
            <person name="Dockter R.B."/>
            <person name="Fauchery L."/>
            <person name="Guy J."/>
            <person name="Iotti M."/>
            <person name="Le Tacon F."/>
            <person name="Lindquist E.A."/>
            <person name="Lipzen A."/>
            <person name="Malagnac F."/>
            <person name="Mello A."/>
            <person name="Molinier V."/>
            <person name="Miyauchi S."/>
            <person name="Poulain J."/>
            <person name="Riccioni C."/>
            <person name="Rubini A."/>
            <person name="Sitrit Y."/>
            <person name="Splivallo R."/>
            <person name="Traeger S."/>
            <person name="Wang M."/>
            <person name="Zifcakova L."/>
            <person name="Wipf D."/>
            <person name="Zambonelli A."/>
            <person name="Paolocci F."/>
            <person name="Nowrousian M."/>
            <person name="Ottonello S."/>
            <person name="Baldrian P."/>
            <person name="Spatafora J.W."/>
            <person name="Henrissat B."/>
            <person name="Nagy L.G."/>
            <person name="Aury J.M."/>
            <person name="Wincker P."/>
            <person name="Grigoriev I.V."/>
            <person name="Bonfante P."/>
            <person name="Martin F.M."/>
        </authorList>
    </citation>
    <scope>NUCLEOTIDE SEQUENCE [LARGE SCALE GENOMIC DNA]</scope>
    <source>
        <strain evidence="1 2">RN42</strain>
    </source>
</reference>
<proteinExistence type="predicted"/>
<dbReference type="EMBL" id="ML119895">
    <property type="protein sequence ID" value="RPA71844.1"/>
    <property type="molecule type" value="Genomic_DNA"/>
</dbReference>
<name>A0A3N4HQ98_ASCIM</name>
<evidence type="ECO:0000313" key="2">
    <source>
        <dbReference type="Proteomes" id="UP000275078"/>
    </source>
</evidence>
<dbReference type="Proteomes" id="UP000275078">
    <property type="component" value="Unassembled WGS sequence"/>
</dbReference>
<accession>A0A3N4HQ98</accession>
<organism evidence="1 2">
    <name type="scientific">Ascobolus immersus RN42</name>
    <dbReference type="NCBI Taxonomy" id="1160509"/>
    <lineage>
        <taxon>Eukaryota</taxon>
        <taxon>Fungi</taxon>
        <taxon>Dikarya</taxon>
        <taxon>Ascomycota</taxon>
        <taxon>Pezizomycotina</taxon>
        <taxon>Pezizomycetes</taxon>
        <taxon>Pezizales</taxon>
        <taxon>Ascobolaceae</taxon>
        <taxon>Ascobolus</taxon>
    </lineage>
</organism>
<keyword evidence="2" id="KW-1185">Reference proteome</keyword>
<sequence length="287" mass="32953">MYHLDHHLPSSKKSTSELRDDRPLHFDKATFGSTEHLSEKPGKNIDKRFADLGIDGRIVEIYFPDFFQAPPSDTTDPSEERKLLLSEKSFKQRLMVGKLQPRAFFISTLNESVYYRRFNPYVVSTEAAADSEGTEKAKKIFAERFTEYLLESRGIHLSLLALQRMLPHCYQASIQALITVLREIINWDLCFIAKVKSTANIQDSDFYYTLKITGVPDEKLDNFNLDTFFLGKEGRYSCTDVKAKARPKANATEGENRAAGVYWEAPRFKKYLTAPLEKDVTTMYSPF</sequence>